<dbReference type="Gene3D" id="1.10.630.10">
    <property type="entry name" value="Cytochrome P450"/>
    <property type="match status" value="1"/>
</dbReference>
<dbReference type="InterPro" id="IPR002403">
    <property type="entry name" value="Cyt_P450_E_grp-IV"/>
</dbReference>
<dbReference type="InterPro" id="IPR036396">
    <property type="entry name" value="Cyt_P450_sf"/>
</dbReference>
<name>A0A8H4RAH6_9HELO</name>
<keyword evidence="4 5" id="KW-0408">Iron</keyword>
<evidence type="ECO:0000256" key="4">
    <source>
        <dbReference type="ARBA" id="ARBA00023004"/>
    </source>
</evidence>
<dbReference type="InterPro" id="IPR001128">
    <property type="entry name" value="Cyt_P450"/>
</dbReference>
<evidence type="ECO:0000256" key="2">
    <source>
        <dbReference type="ARBA" id="ARBA00010617"/>
    </source>
</evidence>
<dbReference type="GO" id="GO:0004497">
    <property type="term" value="F:monooxygenase activity"/>
    <property type="evidence" value="ECO:0007669"/>
    <property type="project" value="InterPro"/>
</dbReference>
<dbReference type="OrthoDB" id="3366823at2759"/>
<dbReference type="SUPFAM" id="SSF48264">
    <property type="entry name" value="Cytochrome P450"/>
    <property type="match status" value="1"/>
</dbReference>
<feature type="binding site" description="axial binding residue" evidence="5">
    <location>
        <position position="320"/>
    </location>
    <ligand>
        <name>heme</name>
        <dbReference type="ChEBI" id="CHEBI:30413"/>
    </ligand>
    <ligandPart>
        <name>Fe</name>
        <dbReference type="ChEBI" id="CHEBI:18248"/>
    </ligandPart>
</feature>
<dbReference type="CDD" id="cd11040">
    <property type="entry name" value="CYP7_CYP8-like"/>
    <property type="match status" value="1"/>
</dbReference>
<evidence type="ECO:0000313" key="8">
    <source>
        <dbReference type="Proteomes" id="UP000566819"/>
    </source>
</evidence>
<evidence type="ECO:0000256" key="1">
    <source>
        <dbReference type="ARBA" id="ARBA00001971"/>
    </source>
</evidence>
<dbReference type="Pfam" id="PF00067">
    <property type="entry name" value="p450"/>
    <property type="match status" value="1"/>
</dbReference>
<dbReference type="InterPro" id="IPR053007">
    <property type="entry name" value="CYP450_monoxygenase_sec-met"/>
</dbReference>
<organism evidence="7 8">
    <name type="scientific">Cudoniella acicularis</name>
    <dbReference type="NCBI Taxonomy" id="354080"/>
    <lineage>
        <taxon>Eukaryota</taxon>
        <taxon>Fungi</taxon>
        <taxon>Dikarya</taxon>
        <taxon>Ascomycota</taxon>
        <taxon>Pezizomycotina</taxon>
        <taxon>Leotiomycetes</taxon>
        <taxon>Helotiales</taxon>
        <taxon>Tricladiaceae</taxon>
        <taxon>Cudoniella</taxon>
    </lineage>
</organism>
<keyword evidence="8" id="KW-1185">Reference proteome</keyword>
<proteinExistence type="inferred from homology"/>
<evidence type="ECO:0000313" key="7">
    <source>
        <dbReference type="EMBL" id="KAF4625041.1"/>
    </source>
</evidence>
<dbReference type="PRINTS" id="PR00465">
    <property type="entry name" value="EP450IV"/>
</dbReference>
<sequence length="393" mass="43528">MSEQASSYFMANLSPSSENPSPLIEGLKVIRTFHHPAGRGDRDGPCRRTSHESTPPCVIRSRWLEKVDLWAWVQHEITFATTEIVYGLANPYRHSKVDAGFWGFSEGTLPLLMPGIFPMIFAQRALAGRETVIKGMDNYFVCEGYLEGPSLVKTRYLTLKNHALDSDLARFECVNGIAILANTVPTAFWTIFHIFSDPGVLQEVRNHVEAITIIKTMPNGKVRKIDLSRLKDGPILFSAIQEALRVRATGSGPRLVMEDVRVGENQYLLKKDSAVIIAHKALHSDREAWGETAETFITDRFCGRASQQAYRGFGGGANHCLGRSFAMGEIAALVAMMVMRFDLIPTMGNSKAWGEPGQDLSNMALQIAPPKKHVVVDVSPRPDLGGVSWEFVV</sequence>
<reference evidence="7 8" key="1">
    <citation type="submission" date="2020-03" db="EMBL/GenBank/DDBJ databases">
        <title>Draft Genome Sequence of Cudoniella acicularis.</title>
        <authorList>
            <person name="Buettner E."/>
            <person name="Kellner H."/>
        </authorList>
    </citation>
    <scope>NUCLEOTIDE SEQUENCE [LARGE SCALE GENOMIC DNA]</scope>
    <source>
        <strain evidence="7 8">DSM 108380</strain>
    </source>
</reference>
<dbReference type="EMBL" id="JAAMPI010001480">
    <property type="protein sequence ID" value="KAF4625041.1"/>
    <property type="molecule type" value="Genomic_DNA"/>
</dbReference>
<dbReference type="PANTHER" id="PTHR47582:SF1">
    <property type="entry name" value="P450, PUTATIVE (EUROFUNG)-RELATED"/>
    <property type="match status" value="1"/>
</dbReference>
<evidence type="ECO:0000256" key="6">
    <source>
        <dbReference type="SAM" id="MobiDB-lite"/>
    </source>
</evidence>
<feature type="region of interest" description="Disordered" evidence="6">
    <location>
        <begin position="1"/>
        <end position="20"/>
    </location>
</feature>
<comment type="similarity">
    <text evidence="2">Belongs to the cytochrome P450 family.</text>
</comment>
<comment type="caution">
    <text evidence="7">The sequence shown here is derived from an EMBL/GenBank/DDBJ whole genome shotgun (WGS) entry which is preliminary data.</text>
</comment>
<accession>A0A8H4RAH6</accession>
<evidence type="ECO:0008006" key="9">
    <source>
        <dbReference type="Google" id="ProtNLM"/>
    </source>
</evidence>
<evidence type="ECO:0000256" key="3">
    <source>
        <dbReference type="ARBA" id="ARBA00022723"/>
    </source>
</evidence>
<protein>
    <recommendedName>
        <fullName evidence="9">Cytochrome P450</fullName>
    </recommendedName>
</protein>
<dbReference type="GO" id="GO:0016705">
    <property type="term" value="F:oxidoreductase activity, acting on paired donors, with incorporation or reduction of molecular oxygen"/>
    <property type="evidence" value="ECO:0007669"/>
    <property type="project" value="InterPro"/>
</dbReference>
<dbReference type="GO" id="GO:0020037">
    <property type="term" value="F:heme binding"/>
    <property type="evidence" value="ECO:0007669"/>
    <property type="project" value="InterPro"/>
</dbReference>
<dbReference type="AlphaFoldDB" id="A0A8H4RAH6"/>
<evidence type="ECO:0000256" key="5">
    <source>
        <dbReference type="PIRSR" id="PIRSR602403-1"/>
    </source>
</evidence>
<gene>
    <name evidence="7" type="ORF">G7Y89_g13127</name>
</gene>
<comment type="cofactor">
    <cofactor evidence="1 5">
        <name>heme</name>
        <dbReference type="ChEBI" id="CHEBI:30413"/>
    </cofactor>
</comment>
<keyword evidence="3 5" id="KW-0479">Metal-binding</keyword>
<dbReference type="PANTHER" id="PTHR47582">
    <property type="entry name" value="P450, PUTATIVE (EUROFUNG)-RELATED"/>
    <property type="match status" value="1"/>
</dbReference>
<keyword evidence="5" id="KW-0349">Heme</keyword>
<dbReference type="GO" id="GO:0005506">
    <property type="term" value="F:iron ion binding"/>
    <property type="evidence" value="ECO:0007669"/>
    <property type="project" value="InterPro"/>
</dbReference>
<dbReference type="Proteomes" id="UP000566819">
    <property type="component" value="Unassembled WGS sequence"/>
</dbReference>